<evidence type="ECO:0000256" key="1">
    <source>
        <dbReference type="ARBA" id="ARBA00022536"/>
    </source>
</evidence>
<feature type="disulfide bond" evidence="5">
    <location>
        <begin position="76"/>
        <end position="86"/>
    </location>
</feature>
<evidence type="ECO:0000256" key="4">
    <source>
        <dbReference type="ARBA" id="ARBA00023157"/>
    </source>
</evidence>
<dbReference type="InterPro" id="IPR013032">
    <property type="entry name" value="EGF-like_CS"/>
</dbReference>
<dbReference type="AlphaFoldDB" id="A0A8C8DH83"/>
<dbReference type="GeneTree" id="ENSGT00940000160835"/>
<proteinExistence type="predicted"/>
<dbReference type="FunFam" id="2.10.25.10:FF:000590">
    <property type="entry name" value="von Willebrand factor D and EGF domains"/>
    <property type="match status" value="1"/>
</dbReference>
<name>A0A8C8DH83_9TELE</name>
<keyword evidence="1 5" id="KW-0245">EGF-like domain</keyword>
<reference evidence="7" key="1">
    <citation type="submission" date="2025-08" db="UniProtKB">
        <authorList>
            <consortium name="Ensembl"/>
        </authorList>
    </citation>
    <scope>IDENTIFICATION</scope>
</reference>
<dbReference type="Ensembl" id="ENSOSIT00000005735.1">
    <property type="protein sequence ID" value="ENSOSIP00000005347.1"/>
    <property type="gene ID" value="ENSOSIG00000003688.1"/>
</dbReference>
<evidence type="ECO:0000256" key="5">
    <source>
        <dbReference type="PROSITE-ProRule" id="PRU00076"/>
    </source>
</evidence>
<keyword evidence="8" id="KW-1185">Reference proteome</keyword>
<feature type="domain" description="EGF-like" evidence="6">
    <location>
        <begin position="163"/>
        <end position="194"/>
    </location>
</feature>
<keyword evidence="4 5" id="KW-1015">Disulfide bond</keyword>
<dbReference type="GO" id="GO:0005102">
    <property type="term" value="F:signaling receptor binding"/>
    <property type="evidence" value="ECO:0007669"/>
    <property type="project" value="TreeGrafter"/>
</dbReference>
<feature type="disulfide bond" evidence="5">
    <location>
        <begin position="134"/>
        <end position="144"/>
    </location>
</feature>
<dbReference type="InterPro" id="IPR050969">
    <property type="entry name" value="Dev_Signal_Modulators"/>
</dbReference>
<dbReference type="PANTHER" id="PTHR14949">
    <property type="entry name" value="EGF-LIKE-DOMAIN, MULTIPLE 7, 8"/>
    <property type="match status" value="1"/>
</dbReference>
<accession>A0A8C8DH83</accession>
<feature type="disulfide bond" evidence="5">
    <location>
        <begin position="94"/>
        <end position="103"/>
    </location>
</feature>
<feature type="domain" description="EGF-like" evidence="6">
    <location>
        <begin position="130"/>
        <end position="162"/>
    </location>
</feature>
<comment type="caution">
    <text evidence="5">Lacks conserved residue(s) required for the propagation of feature annotation.</text>
</comment>
<dbReference type="PROSITE" id="PS50026">
    <property type="entry name" value="EGF_3"/>
    <property type="match status" value="4"/>
</dbReference>
<organism evidence="7 8">
    <name type="scientific">Oryzias sinensis</name>
    <name type="common">Chinese medaka</name>
    <dbReference type="NCBI Taxonomy" id="183150"/>
    <lineage>
        <taxon>Eukaryota</taxon>
        <taxon>Metazoa</taxon>
        <taxon>Chordata</taxon>
        <taxon>Craniata</taxon>
        <taxon>Vertebrata</taxon>
        <taxon>Euteleostomi</taxon>
        <taxon>Actinopterygii</taxon>
        <taxon>Neopterygii</taxon>
        <taxon>Teleostei</taxon>
        <taxon>Neoteleostei</taxon>
        <taxon>Acanthomorphata</taxon>
        <taxon>Ovalentaria</taxon>
        <taxon>Atherinomorphae</taxon>
        <taxon>Beloniformes</taxon>
        <taxon>Adrianichthyidae</taxon>
        <taxon>Oryziinae</taxon>
        <taxon>Oryzias</taxon>
    </lineage>
</organism>
<feature type="disulfide bond" evidence="5">
    <location>
        <begin position="62"/>
        <end position="71"/>
    </location>
</feature>
<evidence type="ECO:0000313" key="8">
    <source>
        <dbReference type="Proteomes" id="UP000694383"/>
    </source>
</evidence>
<dbReference type="Gene3D" id="2.10.25.10">
    <property type="entry name" value="Laminin"/>
    <property type="match status" value="3"/>
</dbReference>
<evidence type="ECO:0000259" key="6">
    <source>
        <dbReference type="PROSITE" id="PS50026"/>
    </source>
</evidence>
<feature type="disulfide bond" evidence="5">
    <location>
        <begin position="152"/>
        <end position="161"/>
    </location>
</feature>
<reference evidence="7" key="2">
    <citation type="submission" date="2025-09" db="UniProtKB">
        <authorList>
            <consortium name="Ensembl"/>
        </authorList>
    </citation>
    <scope>IDENTIFICATION</scope>
</reference>
<sequence>MSLRYRIISGVQTACSSTSLLLGSSLHKDLQRYTSLVFYCSAVCSPPCKNGGQCMRNNVCSCPEGYAGQRCQRSVCEPMCMNGGKCVGANTCSCASGWRGRRCRAGVCFINTPGRQNMMEPLFTSTPGVFAAVCLQKCRNGGECVGPNTCHCPVGWGGLQCQTAICKQRCLNGGRCVLPDHCHCRRGFQGLTCAAKVRLQLHLETGTEVEQKSIY</sequence>
<keyword evidence="3" id="KW-0677">Repeat</keyword>
<dbReference type="GO" id="GO:0009986">
    <property type="term" value="C:cell surface"/>
    <property type="evidence" value="ECO:0007669"/>
    <property type="project" value="TreeGrafter"/>
</dbReference>
<protein>
    <recommendedName>
        <fullName evidence="6">EGF-like domain-containing protein</fullName>
    </recommendedName>
</protein>
<dbReference type="GO" id="GO:0005576">
    <property type="term" value="C:extracellular region"/>
    <property type="evidence" value="ECO:0007669"/>
    <property type="project" value="TreeGrafter"/>
</dbReference>
<dbReference type="PROSITE" id="PS00022">
    <property type="entry name" value="EGF_1"/>
    <property type="match status" value="4"/>
</dbReference>
<dbReference type="SMART" id="SM00181">
    <property type="entry name" value="EGF"/>
    <property type="match status" value="4"/>
</dbReference>
<evidence type="ECO:0000256" key="2">
    <source>
        <dbReference type="ARBA" id="ARBA00022729"/>
    </source>
</evidence>
<dbReference type="FunFam" id="2.10.25.10:FF:000831">
    <property type="entry name" value="von Willebrand factor D and EGF domains"/>
    <property type="match status" value="1"/>
</dbReference>
<keyword evidence="2" id="KW-0732">Signal</keyword>
<evidence type="ECO:0000313" key="7">
    <source>
        <dbReference type="Ensembl" id="ENSOSIP00000005347.1"/>
    </source>
</evidence>
<dbReference type="PROSITE" id="PS01186">
    <property type="entry name" value="EGF_2"/>
    <property type="match status" value="4"/>
</dbReference>
<dbReference type="Pfam" id="PF12661">
    <property type="entry name" value="hEGF"/>
    <property type="match status" value="4"/>
</dbReference>
<feature type="domain" description="EGF-like" evidence="6">
    <location>
        <begin position="73"/>
        <end position="104"/>
    </location>
</feature>
<feature type="disulfide bond" evidence="5">
    <location>
        <begin position="184"/>
        <end position="193"/>
    </location>
</feature>
<dbReference type="SUPFAM" id="SSF57196">
    <property type="entry name" value="EGF/Laminin"/>
    <property type="match status" value="2"/>
</dbReference>
<dbReference type="Proteomes" id="UP000694383">
    <property type="component" value="Unplaced"/>
</dbReference>
<dbReference type="PANTHER" id="PTHR14949:SF53">
    <property type="entry name" value="VON WILLEBRAND FACTOR D AND EGF DOMAIN-CONTAINING PROTEIN"/>
    <property type="match status" value="1"/>
</dbReference>
<feature type="disulfide bond" evidence="5">
    <location>
        <begin position="166"/>
        <end position="176"/>
    </location>
</feature>
<feature type="disulfide bond" evidence="5">
    <location>
        <begin position="44"/>
        <end position="54"/>
    </location>
</feature>
<evidence type="ECO:0000256" key="3">
    <source>
        <dbReference type="ARBA" id="ARBA00022737"/>
    </source>
</evidence>
<dbReference type="InterPro" id="IPR000742">
    <property type="entry name" value="EGF"/>
</dbReference>
<feature type="domain" description="EGF-like" evidence="6">
    <location>
        <begin position="41"/>
        <end position="72"/>
    </location>
</feature>